<keyword evidence="4" id="KW-0482">Metalloprotease</keyword>
<gene>
    <name evidence="4" type="ORF">C4K46_03860</name>
</gene>
<feature type="transmembrane region" description="Helical" evidence="2">
    <location>
        <begin position="39"/>
        <end position="58"/>
    </location>
</feature>
<keyword evidence="2" id="KW-0812">Transmembrane</keyword>
<keyword evidence="2" id="KW-0472">Membrane</keyword>
<dbReference type="GO" id="GO:0008237">
    <property type="term" value="F:metallopeptidase activity"/>
    <property type="evidence" value="ECO:0007669"/>
    <property type="project" value="UniProtKB-KW"/>
</dbReference>
<dbReference type="EMBL" id="PRDG01000002">
    <property type="protein sequence ID" value="MBP2623071.1"/>
    <property type="molecule type" value="Genomic_DNA"/>
</dbReference>
<keyword evidence="5" id="KW-1185">Reference proteome</keyword>
<evidence type="ECO:0000259" key="3">
    <source>
        <dbReference type="Pfam" id="PF02517"/>
    </source>
</evidence>
<feature type="domain" description="CAAX prenyl protease 2/Lysostaphin resistance protein A-like" evidence="3">
    <location>
        <begin position="120"/>
        <end position="223"/>
    </location>
</feature>
<dbReference type="RefSeq" id="WP_209627556.1">
    <property type="nucleotide sequence ID" value="NZ_PRDG01000002.1"/>
</dbReference>
<sequence>MQDSISTSKIKKFLFWAFGLGTLGQLISVYFIASNQKNLGTLFSLLGMLAPMVAAFLAGTPVKKIGWKLKLASKWPDYLATWFWTVLSIFVPALIYFLIFPQHFVFKLSGSLLISLLMIFTVWTLVISLAGLGEEVGWRGILYPYLKQKYGSTKGRILGGLIWTLWHLPLLLLMGNLTLGERLINFLPYCINAVTTGIIWDIYYERSQTIWLPAFAHGVADAVGGLTLPFFMLAGITPLASFGAGPTSLFASPFLLVLAYWLTKGEQKK</sequence>
<dbReference type="InterPro" id="IPR042150">
    <property type="entry name" value="MmRce1-like"/>
</dbReference>
<dbReference type="PANTHER" id="PTHR35797">
    <property type="entry name" value="PROTEASE-RELATED"/>
    <property type="match status" value="1"/>
</dbReference>
<feature type="transmembrane region" description="Helical" evidence="2">
    <location>
        <begin position="183"/>
        <end position="203"/>
    </location>
</feature>
<comment type="similarity">
    <text evidence="1">Belongs to the UPF0177 family.</text>
</comment>
<evidence type="ECO:0000313" key="4">
    <source>
        <dbReference type="EMBL" id="MBP2623071.1"/>
    </source>
</evidence>
<protein>
    <submittedName>
        <fullName evidence="4">CPBP family intramembrane metalloprotease</fullName>
    </submittedName>
</protein>
<proteinExistence type="inferred from homology"/>
<feature type="transmembrane region" description="Helical" evidence="2">
    <location>
        <begin position="79"/>
        <end position="100"/>
    </location>
</feature>
<feature type="transmembrane region" description="Helical" evidence="2">
    <location>
        <begin position="12"/>
        <end position="33"/>
    </location>
</feature>
<name>A0ABS5B2K8_9STRE</name>
<evidence type="ECO:0000313" key="5">
    <source>
        <dbReference type="Proteomes" id="UP001519296"/>
    </source>
</evidence>
<accession>A0ABS5B2K8</accession>
<dbReference type="Pfam" id="PF02517">
    <property type="entry name" value="Rce1-like"/>
    <property type="match status" value="1"/>
</dbReference>
<feature type="transmembrane region" description="Helical" evidence="2">
    <location>
        <begin position="210"/>
        <end position="233"/>
    </location>
</feature>
<dbReference type="PANTHER" id="PTHR35797:SF1">
    <property type="entry name" value="PROTEASE"/>
    <property type="match status" value="1"/>
</dbReference>
<feature type="transmembrane region" description="Helical" evidence="2">
    <location>
        <begin position="112"/>
        <end position="132"/>
    </location>
</feature>
<comment type="caution">
    <text evidence="4">The sequence shown here is derived from an EMBL/GenBank/DDBJ whole genome shotgun (WGS) entry which is preliminary data.</text>
</comment>
<dbReference type="InterPro" id="IPR003675">
    <property type="entry name" value="Rce1/LyrA-like_dom"/>
</dbReference>
<keyword evidence="4" id="KW-0645">Protease</keyword>
<feature type="transmembrane region" description="Helical" evidence="2">
    <location>
        <begin position="157"/>
        <end position="177"/>
    </location>
</feature>
<evidence type="ECO:0000256" key="2">
    <source>
        <dbReference type="SAM" id="Phobius"/>
    </source>
</evidence>
<reference evidence="4 5" key="1">
    <citation type="submission" date="2018-02" db="EMBL/GenBank/DDBJ databases">
        <title>Draft genome sequence of Streptococcus oricebi CCUG 70868T type strain.</title>
        <authorList>
            <person name="Mendez V."/>
            <person name="Salva-Serra F."/>
            <person name="Jaen-Luchoro D."/>
            <person name="Gonzales-Siles L."/>
            <person name="Karlsson R."/>
            <person name="Engstrom-Jakobsson H."/>
            <person name="Busquets A."/>
            <person name="Gomila M."/>
            <person name="Pineiro-Iglesias B."/>
            <person name="Bennasar-Figueras A."/>
            <person name="Seeger M."/>
            <person name="Moore E."/>
        </authorList>
    </citation>
    <scope>NUCLEOTIDE SEQUENCE [LARGE SCALE GENOMIC DNA]</scope>
    <source>
        <strain evidence="4 5">CCUG 70868</strain>
    </source>
</reference>
<feature type="transmembrane region" description="Helical" evidence="2">
    <location>
        <begin position="239"/>
        <end position="262"/>
    </location>
</feature>
<dbReference type="Proteomes" id="UP001519296">
    <property type="component" value="Unassembled WGS sequence"/>
</dbReference>
<organism evidence="4 5">
    <name type="scientific">Streptococcus oricebi</name>
    <dbReference type="NCBI Taxonomy" id="1547447"/>
    <lineage>
        <taxon>Bacteria</taxon>
        <taxon>Bacillati</taxon>
        <taxon>Bacillota</taxon>
        <taxon>Bacilli</taxon>
        <taxon>Lactobacillales</taxon>
        <taxon>Streptococcaceae</taxon>
        <taxon>Streptococcus</taxon>
    </lineage>
</organism>
<keyword evidence="2" id="KW-1133">Transmembrane helix</keyword>
<keyword evidence="4" id="KW-0378">Hydrolase</keyword>
<evidence type="ECO:0000256" key="1">
    <source>
        <dbReference type="ARBA" id="ARBA00009067"/>
    </source>
</evidence>